<accession>A0AAD7N008</accession>
<proteinExistence type="predicted"/>
<gene>
    <name evidence="1" type="ORF">B0H16DRAFT_1568578</name>
</gene>
<evidence type="ECO:0000313" key="2">
    <source>
        <dbReference type="Proteomes" id="UP001215598"/>
    </source>
</evidence>
<protein>
    <submittedName>
        <fullName evidence="1">Uncharacterized protein</fullName>
    </submittedName>
</protein>
<dbReference type="AlphaFoldDB" id="A0AAD7N008"/>
<comment type="caution">
    <text evidence="1">The sequence shown here is derived from an EMBL/GenBank/DDBJ whole genome shotgun (WGS) entry which is preliminary data.</text>
</comment>
<feature type="non-terminal residue" evidence="1">
    <location>
        <position position="1"/>
    </location>
</feature>
<evidence type="ECO:0000313" key="1">
    <source>
        <dbReference type="EMBL" id="KAJ7739605.1"/>
    </source>
</evidence>
<dbReference type="EMBL" id="JARKIB010000106">
    <property type="protein sequence ID" value="KAJ7739605.1"/>
    <property type="molecule type" value="Genomic_DNA"/>
</dbReference>
<keyword evidence="2" id="KW-1185">Reference proteome</keyword>
<name>A0AAD7N008_9AGAR</name>
<sequence>MYQYKRYTTRGPNEQHHPSETVVRFWLLSPPLIPLVQQKRPLSSDARACVDYMMPRLMPQATPEERETIFRDSAQAEGSEQNAIDTFANGVKVLESGIVYGSETPPSNAVTRHFQITPSLGILYHPTIPREMQSNADFTWNFYITNGKRQEILEIETSKTPSFSSRERVKVITMDWKGEWVRLELLTAPPGTRVRVIHPALQAVHEVIFPDDPLVRDSSGKPVHIHLLPMHL</sequence>
<dbReference type="Proteomes" id="UP001215598">
    <property type="component" value="Unassembled WGS sequence"/>
</dbReference>
<organism evidence="1 2">
    <name type="scientific">Mycena metata</name>
    <dbReference type="NCBI Taxonomy" id="1033252"/>
    <lineage>
        <taxon>Eukaryota</taxon>
        <taxon>Fungi</taxon>
        <taxon>Dikarya</taxon>
        <taxon>Basidiomycota</taxon>
        <taxon>Agaricomycotina</taxon>
        <taxon>Agaricomycetes</taxon>
        <taxon>Agaricomycetidae</taxon>
        <taxon>Agaricales</taxon>
        <taxon>Marasmiineae</taxon>
        <taxon>Mycenaceae</taxon>
        <taxon>Mycena</taxon>
    </lineage>
</organism>
<reference evidence="1" key="1">
    <citation type="submission" date="2023-03" db="EMBL/GenBank/DDBJ databases">
        <title>Massive genome expansion in bonnet fungi (Mycena s.s.) driven by repeated elements and novel gene families across ecological guilds.</title>
        <authorList>
            <consortium name="Lawrence Berkeley National Laboratory"/>
            <person name="Harder C.B."/>
            <person name="Miyauchi S."/>
            <person name="Viragh M."/>
            <person name="Kuo A."/>
            <person name="Thoen E."/>
            <person name="Andreopoulos B."/>
            <person name="Lu D."/>
            <person name="Skrede I."/>
            <person name="Drula E."/>
            <person name="Henrissat B."/>
            <person name="Morin E."/>
            <person name="Kohler A."/>
            <person name="Barry K."/>
            <person name="LaButti K."/>
            <person name="Morin E."/>
            <person name="Salamov A."/>
            <person name="Lipzen A."/>
            <person name="Mereny Z."/>
            <person name="Hegedus B."/>
            <person name="Baldrian P."/>
            <person name="Stursova M."/>
            <person name="Weitz H."/>
            <person name="Taylor A."/>
            <person name="Grigoriev I.V."/>
            <person name="Nagy L.G."/>
            <person name="Martin F."/>
            <person name="Kauserud H."/>
        </authorList>
    </citation>
    <scope>NUCLEOTIDE SEQUENCE</scope>
    <source>
        <strain evidence="1">CBHHK182m</strain>
    </source>
</reference>